<dbReference type="Gene3D" id="3.90.1140.10">
    <property type="entry name" value="Cyclic phosphodiesterase"/>
    <property type="match status" value="1"/>
</dbReference>
<dbReference type="GO" id="GO:0016874">
    <property type="term" value="F:ligase activity"/>
    <property type="evidence" value="ECO:0007669"/>
    <property type="project" value="UniProtKB-KW"/>
</dbReference>
<feature type="domain" description="Phosphoesterase HXTX" evidence="3">
    <location>
        <begin position="11"/>
        <end position="87"/>
    </location>
</feature>
<comment type="caution">
    <text evidence="2">Lacks conserved residue(s) required for the propagation of feature annotation.</text>
</comment>
<dbReference type="InterPro" id="IPR004175">
    <property type="entry name" value="RNA_CPDase"/>
</dbReference>
<dbReference type="InterPro" id="IPR009097">
    <property type="entry name" value="Cyclic_Pdiesterase"/>
</dbReference>
<evidence type="ECO:0000259" key="3">
    <source>
        <dbReference type="Pfam" id="PF02834"/>
    </source>
</evidence>
<sequence length="200" mass="22488">MMKRLFLGIAPTQTQNTQLSSLQAGISVDGKSVSPANFHMTLAFLGQLDIHQQFKLQHKLDILQASKALSWPKFTVTLDTLTLWRKPQILCLSGKVLDPNLQYILDECHSLLQQIGIKLPNHQSRKAAQNILPQEVNFVPHISLFRKAKQLPIKHEALALTLSPEKIHLYISISKPTGVEYQILQSWPLTEITGKKNAAD</sequence>
<dbReference type="SUPFAM" id="SSF55144">
    <property type="entry name" value="LigT-like"/>
    <property type="match status" value="1"/>
</dbReference>
<feature type="active site" description="Proton acceptor" evidence="2">
    <location>
        <position position="141"/>
    </location>
</feature>
<accession>A0ABS7E3G1</accession>
<name>A0ABS7E3G1_9GAMM</name>
<evidence type="ECO:0000256" key="1">
    <source>
        <dbReference type="ARBA" id="ARBA00022801"/>
    </source>
</evidence>
<comment type="similarity">
    <text evidence="2">Belongs to the 2H phosphoesterase superfamily. ThpR family.</text>
</comment>
<keyword evidence="1 2" id="KW-0378">Hydrolase</keyword>
<feature type="short sequence motif" description="HXTX 1" evidence="2">
    <location>
        <begin position="39"/>
        <end position="42"/>
    </location>
</feature>
<evidence type="ECO:0000313" key="5">
    <source>
        <dbReference type="Proteomes" id="UP001195963"/>
    </source>
</evidence>
<comment type="caution">
    <text evidence="4">The sequence shown here is derived from an EMBL/GenBank/DDBJ whole genome shotgun (WGS) entry which is preliminary data.</text>
</comment>
<evidence type="ECO:0000256" key="2">
    <source>
        <dbReference type="HAMAP-Rule" id="MF_01940"/>
    </source>
</evidence>
<evidence type="ECO:0000313" key="4">
    <source>
        <dbReference type="EMBL" id="MBW8184170.1"/>
    </source>
</evidence>
<keyword evidence="5" id="KW-1185">Reference proteome</keyword>
<dbReference type="InterPro" id="IPR014051">
    <property type="entry name" value="Phosphoesterase_HXTX"/>
</dbReference>
<reference evidence="4 5" key="1">
    <citation type="submission" date="2021-07" db="EMBL/GenBank/DDBJ databases">
        <title>Shewanella sp. nov, isolated from SCS.</title>
        <authorList>
            <person name="Cao W.R."/>
        </authorList>
    </citation>
    <scope>NUCLEOTIDE SEQUENCE [LARGE SCALE GENOMIC DNA]</scope>
    <source>
        <strain evidence="4 5">NR704-98</strain>
    </source>
</reference>
<dbReference type="PANTHER" id="PTHR35561:SF1">
    <property type="entry name" value="RNA 2',3'-CYCLIC PHOSPHODIESTERASE"/>
    <property type="match status" value="1"/>
</dbReference>
<protein>
    <recommendedName>
        <fullName evidence="2">RNA 2',3'-cyclic phosphodiesterase</fullName>
        <shortName evidence="2">RNA 2',3'-CPDase</shortName>
        <ecNumber evidence="2">3.1.4.58</ecNumber>
    </recommendedName>
</protein>
<proteinExistence type="inferred from homology"/>
<organism evidence="4 5">
    <name type="scientific">Shewanella nanhaiensis</name>
    <dbReference type="NCBI Taxonomy" id="2864872"/>
    <lineage>
        <taxon>Bacteria</taxon>
        <taxon>Pseudomonadati</taxon>
        <taxon>Pseudomonadota</taxon>
        <taxon>Gammaproteobacteria</taxon>
        <taxon>Alteromonadales</taxon>
        <taxon>Shewanellaceae</taxon>
        <taxon>Shewanella</taxon>
    </lineage>
</organism>
<dbReference type="Pfam" id="PF02834">
    <property type="entry name" value="LigT_PEase"/>
    <property type="match status" value="1"/>
</dbReference>
<dbReference type="Proteomes" id="UP001195963">
    <property type="component" value="Unassembled WGS sequence"/>
</dbReference>
<keyword evidence="4" id="KW-0436">Ligase</keyword>
<dbReference type="PANTHER" id="PTHR35561">
    <property type="entry name" value="RNA 2',3'-CYCLIC PHOSPHODIESTERASE"/>
    <property type="match status" value="1"/>
</dbReference>
<comment type="catalytic activity">
    <reaction evidence="2">
        <text>a 3'-end 2',3'-cyclophospho-ribonucleotide-RNA + H2O = a 3'-end 2'-phospho-ribonucleotide-RNA + H(+)</text>
        <dbReference type="Rhea" id="RHEA:11828"/>
        <dbReference type="Rhea" id="RHEA-COMP:10464"/>
        <dbReference type="Rhea" id="RHEA-COMP:17353"/>
        <dbReference type="ChEBI" id="CHEBI:15377"/>
        <dbReference type="ChEBI" id="CHEBI:15378"/>
        <dbReference type="ChEBI" id="CHEBI:83064"/>
        <dbReference type="ChEBI" id="CHEBI:173113"/>
        <dbReference type="EC" id="3.1.4.58"/>
    </reaction>
</comment>
<dbReference type="EC" id="3.1.4.58" evidence="2"/>
<feature type="active site" description="Proton donor" evidence="2">
    <location>
        <position position="39"/>
    </location>
</feature>
<dbReference type="EMBL" id="JAHZST010000006">
    <property type="protein sequence ID" value="MBW8184170.1"/>
    <property type="molecule type" value="Genomic_DNA"/>
</dbReference>
<dbReference type="HAMAP" id="MF_01940">
    <property type="entry name" value="RNA_CPDase"/>
    <property type="match status" value="1"/>
</dbReference>
<gene>
    <name evidence="4" type="ORF">K0625_10825</name>
</gene>
<comment type="function">
    <text evidence="2">Hydrolyzes RNA 2',3'-cyclic phosphodiester to an RNA 2'-phosphomonoester.</text>
</comment>